<proteinExistence type="predicted"/>
<comment type="caution">
    <text evidence="2">The sequence shown here is derived from an EMBL/GenBank/DDBJ whole genome shotgun (WGS) entry which is preliminary data.</text>
</comment>
<reference evidence="2 3" key="1">
    <citation type="journal article" date="2020" name="Nature">
        <title>Six reference-quality genomes reveal evolution of bat adaptations.</title>
        <authorList>
            <person name="Jebb D."/>
            <person name="Huang Z."/>
            <person name="Pippel M."/>
            <person name="Hughes G.M."/>
            <person name="Lavrichenko K."/>
            <person name="Devanna P."/>
            <person name="Winkler S."/>
            <person name="Jermiin L.S."/>
            <person name="Skirmuntt E.C."/>
            <person name="Katzourakis A."/>
            <person name="Burkitt-Gray L."/>
            <person name="Ray D.A."/>
            <person name="Sullivan K.A.M."/>
            <person name="Roscito J.G."/>
            <person name="Kirilenko B.M."/>
            <person name="Davalos L.M."/>
            <person name="Corthals A.P."/>
            <person name="Power M.L."/>
            <person name="Jones G."/>
            <person name="Ransome R.D."/>
            <person name="Dechmann D.K.N."/>
            <person name="Locatelli A.G."/>
            <person name="Puechmaille S.J."/>
            <person name="Fedrigo O."/>
            <person name="Jarvis E.D."/>
            <person name="Hiller M."/>
            <person name="Vernes S.C."/>
            <person name="Myers E.W."/>
            <person name="Teeling E.C."/>
        </authorList>
    </citation>
    <scope>NUCLEOTIDE SEQUENCE [LARGE SCALE GENOMIC DNA]</scope>
    <source>
        <strain evidence="2">MMyoMyo1</strain>
        <tissue evidence="2">Flight muscle</tissue>
    </source>
</reference>
<feature type="region of interest" description="Disordered" evidence="1">
    <location>
        <begin position="53"/>
        <end position="97"/>
    </location>
</feature>
<evidence type="ECO:0000256" key="1">
    <source>
        <dbReference type="SAM" id="MobiDB-lite"/>
    </source>
</evidence>
<name>A0A7J7R410_MYOMY</name>
<evidence type="ECO:0000313" key="3">
    <source>
        <dbReference type="Proteomes" id="UP000527355"/>
    </source>
</evidence>
<keyword evidence="3" id="KW-1185">Reference proteome</keyword>
<gene>
    <name evidence="2" type="ORF">mMyoMyo1_010912</name>
</gene>
<organism evidence="2 3">
    <name type="scientific">Myotis myotis</name>
    <name type="common">Greater mouse-eared bat</name>
    <name type="synonym">Vespertilio myotis</name>
    <dbReference type="NCBI Taxonomy" id="51298"/>
    <lineage>
        <taxon>Eukaryota</taxon>
        <taxon>Metazoa</taxon>
        <taxon>Chordata</taxon>
        <taxon>Craniata</taxon>
        <taxon>Vertebrata</taxon>
        <taxon>Euteleostomi</taxon>
        <taxon>Mammalia</taxon>
        <taxon>Eutheria</taxon>
        <taxon>Laurasiatheria</taxon>
        <taxon>Chiroptera</taxon>
        <taxon>Yangochiroptera</taxon>
        <taxon>Vespertilionidae</taxon>
        <taxon>Myotis</taxon>
    </lineage>
</organism>
<dbReference type="AlphaFoldDB" id="A0A7J7R410"/>
<accession>A0A7J7R410</accession>
<dbReference type="EMBL" id="JABWUV010000038">
    <property type="protein sequence ID" value="KAF6270783.1"/>
    <property type="molecule type" value="Genomic_DNA"/>
</dbReference>
<dbReference type="Proteomes" id="UP000527355">
    <property type="component" value="Unassembled WGS sequence"/>
</dbReference>
<sequence>MSNRDNLGHFFQFSAPCQASCTGVWTEVGGPKTWAPQDCQDHPGTPGLLDGRPWSPTPAQEGFSSPHTHSQQVPVMTPHFPQGNGATAPPASLPTSSHLARRARGRATRAGVWEGPGEGRVSAMLGAGQPQLQGPAPAHSPWLWGLHVSLFGLLEWFP</sequence>
<feature type="compositionally biased region" description="Polar residues" evidence="1">
    <location>
        <begin position="62"/>
        <end position="74"/>
    </location>
</feature>
<protein>
    <submittedName>
        <fullName evidence="2">Uncharacterized protein</fullName>
    </submittedName>
</protein>
<evidence type="ECO:0000313" key="2">
    <source>
        <dbReference type="EMBL" id="KAF6270783.1"/>
    </source>
</evidence>